<dbReference type="InterPro" id="IPR000447">
    <property type="entry name" value="G3P_DH_FAD-dep"/>
</dbReference>
<organism evidence="9 10">
    <name type="scientific">Castellaniella daejeonensis</name>
    <dbReference type="NCBI Taxonomy" id="659013"/>
    <lineage>
        <taxon>Bacteria</taxon>
        <taxon>Pseudomonadati</taxon>
        <taxon>Pseudomonadota</taxon>
        <taxon>Betaproteobacteria</taxon>
        <taxon>Burkholderiales</taxon>
        <taxon>Alcaligenaceae</taxon>
        <taxon>Castellaniella</taxon>
    </lineage>
</organism>
<dbReference type="Gene3D" id="1.10.8.870">
    <property type="entry name" value="Alpha-glycerophosphate oxidase, cap domain"/>
    <property type="match status" value="1"/>
</dbReference>
<keyword evidence="5" id="KW-0274">FAD</keyword>
<feature type="domain" description="FAD dependent oxidoreductase" evidence="7">
    <location>
        <begin position="28"/>
        <end position="392"/>
    </location>
</feature>
<comment type="cofactor">
    <cofactor evidence="1">
        <name>FAD</name>
        <dbReference type="ChEBI" id="CHEBI:57692"/>
    </cofactor>
</comment>
<evidence type="ECO:0000259" key="8">
    <source>
        <dbReference type="Pfam" id="PF16901"/>
    </source>
</evidence>
<dbReference type="PROSITE" id="PS00978">
    <property type="entry name" value="FAD_G3PDH_2"/>
    <property type="match status" value="1"/>
</dbReference>
<evidence type="ECO:0000256" key="5">
    <source>
        <dbReference type="ARBA" id="ARBA00022827"/>
    </source>
</evidence>
<name>A0ABN0THU1_9BURK</name>
<feature type="domain" description="Alpha-glycerophosphate oxidase C-terminal" evidence="8">
    <location>
        <begin position="441"/>
        <end position="518"/>
    </location>
</feature>
<evidence type="ECO:0000256" key="4">
    <source>
        <dbReference type="ARBA" id="ARBA00022798"/>
    </source>
</evidence>
<protein>
    <submittedName>
        <fullName evidence="9">Glycerol-3-phosphate dehydrogenase/oxidase</fullName>
    </submittedName>
</protein>
<dbReference type="InterPro" id="IPR031656">
    <property type="entry name" value="DAO_C"/>
</dbReference>
<accession>A0ABN0THU1</accession>
<dbReference type="PRINTS" id="PR01001">
    <property type="entry name" value="FADG3PDH"/>
</dbReference>
<dbReference type="SUPFAM" id="SSF51905">
    <property type="entry name" value="FAD/NAD(P)-binding domain"/>
    <property type="match status" value="1"/>
</dbReference>
<evidence type="ECO:0000256" key="1">
    <source>
        <dbReference type="ARBA" id="ARBA00001974"/>
    </source>
</evidence>
<evidence type="ECO:0000313" key="10">
    <source>
        <dbReference type="Proteomes" id="UP001501176"/>
    </source>
</evidence>
<dbReference type="Proteomes" id="UP001501176">
    <property type="component" value="Unassembled WGS sequence"/>
</dbReference>
<comment type="caution">
    <text evidence="9">The sequence shown here is derived from an EMBL/GenBank/DDBJ whole genome shotgun (WGS) entry which is preliminary data.</text>
</comment>
<evidence type="ECO:0000256" key="2">
    <source>
        <dbReference type="ARBA" id="ARBA00007330"/>
    </source>
</evidence>
<dbReference type="PANTHER" id="PTHR11985">
    <property type="entry name" value="GLYCEROL-3-PHOSPHATE DEHYDROGENASE"/>
    <property type="match status" value="1"/>
</dbReference>
<dbReference type="InterPro" id="IPR006076">
    <property type="entry name" value="FAD-dep_OxRdtase"/>
</dbReference>
<dbReference type="Gene3D" id="3.30.9.10">
    <property type="entry name" value="D-Amino Acid Oxidase, subunit A, domain 2"/>
    <property type="match status" value="1"/>
</dbReference>
<keyword evidence="6" id="KW-0560">Oxidoreductase</keyword>
<reference evidence="9 10" key="1">
    <citation type="journal article" date="2019" name="Int. J. Syst. Evol. Microbiol.">
        <title>The Global Catalogue of Microorganisms (GCM) 10K type strain sequencing project: providing services to taxonomists for standard genome sequencing and annotation.</title>
        <authorList>
            <consortium name="The Broad Institute Genomics Platform"/>
            <consortium name="The Broad Institute Genome Sequencing Center for Infectious Disease"/>
            <person name="Wu L."/>
            <person name="Ma J."/>
        </authorList>
    </citation>
    <scope>NUCLEOTIDE SEQUENCE [LARGE SCALE GENOMIC DNA]</scope>
    <source>
        <strain evidence="9 10">JCM 16240</strain>
    </source>
</reference>
<gene>
    <name evidence="9" type="ORF">GCM10009125_08940</name>
</gene>
<evidence type="ECO:0000256" key="3">
    <source>
        <dbReference type="ARBA" id="ARBA00022630"/>
    </source>
</evidence>
<dbReference type="RefSeq" id="WP_343820252.1">
    <property type="nucleotide sequence ID" value="NZ_BAAAFN010000007.1"/>
</dbReference>
<comment type="similarity">
    <text evidence="2">Belongs to the FAD-dependent glycerol-3-phosphate dehydrogenase family.</text>
</comment>
<evidence type="ECO:0000256" key="6">
    <source>
        <dbReference type="ARBA" id="ARBA00023002"/>
    </source>
</evidence>
<dbReference type="EMBL" id="BAAAFN010000007">
    <property type="protein sequence ID" value="GAA0222075.1"/>
    <property type="molecule type" value="Genomic_DNA"/>
</dbReference>
<dbReference type="Pfam" id="PF01266">
    <property type="entry name" value="DAO"/>
    <property type="match status" value="1"/>
</dbReference>
<dbReference type="InterPro" id="IPR038299">
    <property type="entry name" value="DAO_C_sf"/>
</dbReference>
<keyword evidence="10" id="KW-1185">Reference proteome</keyword>
<dbReference type="Pfam" id="PF16901">
    <property type="entry name" value="DAO_C"/>
    <property type="match status" value="1"/>
</dbReference>
<proteinExistence type="inferred from homology"/>
<keyword evidence="4" id="KW-0319">Glycerol metabolism</keyword>
<sequence>MSQTAAQPPVTTDRDRLLHDLETLSEVDLIVVGGGASGLGVALDARLRGLSVLLLESHDFAGGTSSRATKLVHGGVRYLAQGDIGLVREALRERRALLNNAPHLAQPLAFVMPAYRPWEVPFYGTGLKIYDALAGSASLGRTEWLGRAATAARLPGVNAAGLYGGVQYWDGQFDDARLALALARTAAAQGALVLNYCPVVDVLHENGRVGGVRWRDALDADGRRTGTVRARCVINATGVWVDDLRRLDDSARGQGTSPMVAPSQGVHLVVDRSFMPSSEALLVPRTRDGRVLFAVPWLGHLILGTTDTPRDAVAREPRALPEEVAFILNESAHVLARAPQAEDVLSIWVGLRPLVRPPHEDEGGTKTISREHTVQVSPSGLVTVTGGKWTTYRSMAEDVLRHCEAAGLLPGLPPCRTARFPLLGAPPPAAATVRLTEPPGLQAYGTEAADVLALPGADNELGLGLTAAMVRHAARREYARTVEDVLARRHRMLFLHADRAIQAAPAVSRILAEEIGSDGDPEAFLALAAQYRNIPA</sequence>
<evidence type="ECO:0000313" key="9">
    <source>
        <dbReference type="EMBL" id="GAA0222075.1"/>
    </source>
</evidence>
<dbReference type="PANTHER" id="PTHR11985:SF35">
    <property type="entry name" value="ANAEROBIC GLYCEROL-3-PHOSPHATE DEHYDROGENASE SUBUNIT A"/>
    <property type="match status" value="1"/>
</dbReference>
<dbReference type="Gene3D" id="3.50.50.60">
    <property type="entry name" value="FAD/NAD(P)-binding domain"/>
    <property type="match status" value="1"/>
</dbReference>
<keyword evidence="3" id="KW-0285">Flavoprotein</keyword>
<dbReference type="InterPro" id="IPR036188">
    <property type="entry name" value="FAD/NAD-bd_sf"/>
</dbReference>
<evidence type="ECO:0000259" key="7">
    <source>
        <dbReference type="Pfam" id="PF01266"/>
    </source>
</evidence>